<reference evidence="4" key="1">
    <citation type="submission" date="2016-06" db="EMBL/GenBank/DDBJ databases">
        <title>Parallel loss of symbiosis genes in relatives of nitrogen-fixing non-legume Parasponia.</title>
        <authorList>
            <person name="Van Velzen R."/>
            <person name="Holmer R."/>
            <person name="Bu F."/>
            <person name="Rutten L."/>
            <person name="Van Zeijl A."/>
            <person name="Liu W."/>
            <person name="Santuari L."/>
            <person name="Cao Q."/>
            <person name="Sharma T."/>
            <person name="Shen D."/>
            <person name="Roswanjaya Y."/>
            <person name="Wardhani T."/>
            <person name="Kalhor M.S."/>
            <person name="Jansen J."/>
            <person name="Van den Hoogen J."/>
            <person name="Gungor B."/>
            <person name="Hartog M."/>
            <person name="Hontelez J."/>
            <person name="Verver J."/>
            <person name="Yang W.-C."/>
            <person name="Schijlen E."/>
            <person name="Repin R."/>
            <person name="Schilthuizen M."/>
            <person name="Schranz E."/>
            <person name="Heidstra R."/>
            <person name="Miyata K."/>
            <person name="Fedorova E."/>
            <person name="Kohlen W."/>
            <person name="Bisseling T."/>
            <person name="Smit S."/>
            <person name="Geurts R."/>
        </authorList>
    </citation>
    <scope>NUCLEOTIDE SEQUENCE [LARGE SCALE GENOMIC DNA]</scope>
    <source>
        <strain evidence="4">cv. RG33-2</strain>
    </source>
</reference>
<evidence type="ECO:0000256" key="2">
    <source>
        <dbReference type="SAM" id="MobiDB-lite"/>
    </source>
</evidence>
<name>A0A2P5FJF5_TREOI</name>
<feature type="compositionally biased region" description="Basic and acidic residues" evidence="2">
    <location>
        <begin position="321"/>
        <end position="337"/>
    </location>
</feature>
<gene>
    <name evidence="3" type="ORF">TorRG33x02_062460</name>
</gene>
<feature type="compositionally biased region" description="Acidic residues" evidence="2">
    <location>
        <begin position="176"/>
        <end position="191"/>
    </location>
</feature>
<evidence type="ECO:0000256" key="1">
    <source>
        <dbReference type="SAM" id="Coils"/>
    </source>
</evidence>
<keyword evidence="4" id="KW-1185">Reference proteome</keyword>
<comment type="caution">
    <text evidence="3">The sequence shown here is derived from an EMBL/GenBank/DDBJ whole genome shotgun (WGS) entry which is preliminary data.</text>
</comment>
<dbReference type="Proteomes" id="UP000237000">
    <property type="component" value="Unassembled WGS sequence"/>
</dbReference>
<dbReference type="AlphaFoldDB" id="A0A2P5FJF5"/>
<evidence type="ECO:0000313" key="3">
    <source>
        <dbReference type="EMBL" id="PON97931.1"/>
    </source>
</evidence>
<feature type="region of interest" description="Disordered" evidence="2">
    <location>
        <begin position="268"/>
        <end position="379"/>
    </location>
</feature>
<dbReference type="InParanoid" id="A0A2P5FJF5"/>
<evidence type="ECO:0000313" key="4">
    <source>
        <dbReference type="Proteomes" id="UP000237000"/>
    </source>
</evidence>
<feature type="region of interest" description="Disordered" evidence="2">
    <location>
        <begin position="166"/>
        <end position="233"/>
    </location>
</feature>
<keyword evidence="1" id="KW-0175">Coiled coil</keyword>
<sequence>MNKDEHVDILDVHWMFEDYHWGRISFKETIDSFRSATIALQIWASEIITANEYYDFIITNDEFRESYMEEFRTPEFIEQEKNKQQKTAQTEPKDSSSTTTISTRLLEQIIQENRETKQEVQKLKRLVLEIHNKIFGQEQGPGPATEQAGPSATLVVLGELKIYGQEHDHTTRKENEQEEDENMQDVEQQEEDAQKQQDSGAIEQIAGTAPIVSDNAEEKEEQEAKDSGAMQKNTEAAATVLDIAEEKDSGAIEQIVGAAPIVSVNAEEKEQQEAKGSGAMQKNAEAGVTVSNIAEEKQKQEPKNFAAIEKTAGTAPIVSDNAREKEEQEVKDKTTKVERKRLIKPSPAEKSPFTTKFGSAEDEPTKEKRAKTATQSTPATEYQSFNLGISSVQVDTPVTPVLMKSETSKLKYQAISIEFDRPPIQVLIESFEEWVKNGLNHRTGKYTSKEDPELPLDLGVEEATSKKWFYSIWKPTKMLSGSVKVYDSMGGTVHRLKIKSEITAYRIVIPNLLAAANFYEELIEIKQGNFEIEFDEGLEIQSNGTMTNVSTGEVTQEKMIFFRQKLATELYH</sequence>
<protein>
    <submittedName>
        <fullName evidence="3">Uncharacterized protein</fullName>
    </submittedName>
</protein>
<feature type="coiled-coil region" evidence="1">
    <location>
        <begin position="106"/>
        <end position="133"/>
    </location>
</feature>
<feature type="compositionally biased region" description="Basic and acidic residues" evidence="2">
    <location>
        <begin position="166"/>
        <end position="175"/>
    </location>
</feature>
<accession>A0A2P5FJF5</accession>
<feature type="region of interest" description="Disordered" evidence="2">
    <location>
        <begin position="75"/>
        <end position="100"/>
    </location>
</feature>
<dbReference type="EMBL" id="JXTC01000028">
    <property type="protein sequence ID" value="PON97931.1"/>
    <property type="molecule type" value="Genomic_DNA"/>
</dbReference>
<proteinExistence type="predicted"/>
<organism evidence="3 4">
    <name type="scientific">Trema orientale</name>
    <name type="common">Charcoal tree</name>
    <name type="synonym">Celtis orientalis</name>
    <dbReference type="NCBI Taxonomy" id="63057"/>
    <lineage>
        <taxon>Eukaryota</taxon>
        <taxon>Viridiplantae</taxon>
        <taxon>Streptophyta</taxon>
        <taxon>Embryophyta</taxon>
        <taxon>Tracheophyta</taxon>
        <taxon>Spermatophyta</taxon>
        <taxon>Magnoliopsida</taxon>
        <taxon>eudicotyledons</taxon>
        <taxon>Gunneridae</taxon>
        <taxon>Pentapetalae</taxon>
        <taxon>rosids</taxon>
        <taxon>fabids</taxon>
        <taxon>Rosales</taxon>
        <taxon>Cannabaceae</taxon>
        <taxon>Trema</taxon>
    </lineage>
</organism>